<sequence>MSIDLVMERRKPVLCESSSLSWEVQLNTPKRYQSICKDKIALVSSHPSTSKIAPPEASSRLHPSTCEITSPKARRDRVA</sequence>
<keyword evidence="3" id="KW-1185">Reference proteome</keyword>
<name>A0AAW2D0X5_9ROSI</name>
<comment type="caution">
    <text evidence="2">The sequence shown here is derived from an EMBL/GenBank/DDBJ whole genome shotgun (WGS) entry which is preliminary data.</text>
</comment>
<accession>A0AAW2D0X5</accession>
<evidence type="ECO:0000256" key="1">
    <source>
        <dbReference type="SAM" id="MobiDB-lite"/>
    </source>
</evidence>
<gene>
    <name evidence="2" type="ORF">SO802_016521</name>
</gene>
<proteinExistence type="predicted"/>
<evidence type="ECO:0000313" key="3">
    <source>
        <dbReference type="Proteomes" id="UP001459277"/>
    </source>
</evidence>
<feature type="region of interest" description="Disordered" evidence="1">
    <location>
        <begin position="45"/>
        <end position="79"/>
    </location>
</feature>
<evidence type="ECO:0000313" key="2">
    <source>
        <dbReference type="EMBL" id="KAL0002740.1"/>
    </source>
</evidence>
<dbReference type="Proteomes" id="UP001459277">
    <property type="component" value="Unassembled WGS sequence"/>
</dbReference>
<reference evidence="2 3" key="1">
    <citation type="submission" date="2024-01" db="EMBL/GenBank/DDBJ databases">
        <title>A telomere-to-telomere, gap-free genome of sweet tea (Lithocarpus litseifolius).</title>
        <authorList>
            <person name="Zhou J."/>
        </authorList>
    </citation>
    <scope>NUCLEOTIDE SEQUENCE [LARGE SCALE GENOMIC DNA]</scope>
    <source>
        <strain evidence="2">Zhou-2022a</strain>
        <tissue evidence="2">Leaf</tissue>
    </source>
</reference>
<dbReference type="AlphaFoldDB" id="A0AAW2D0X5"/>
<organism evidence="2 3">
    <name type="scientific">Lithocarpus litseifolius</name>
    <dbReference type="NCBI Taxonomy" id="425828"/>
    <lineage>
        <taxon>Eukaryota</taxon>
        <taxon>Viridiplantae</taxon>
        <taxon>Streptophyta</taxon>
        <taxon>Embryophyta</taxon>
        <taxon>Tracheophyta</taxon>
        <taxon>Spermatophyta</taxon>
        <taxon>Magnoliopsida</taxon>
        <taxon>eudicotyledons</taxon>
        <taxon>Gunneridae</taxon>
        <taxon>Pentapetalae</taxon>
        <taxon>rosids</taxon>
        <taxon>fabids</taxon>
        <taxon>Fagales</taxon>
        <taxon>Fagaceae</taxon>
        <taxon>Lithocarpus</taxon>
    </lineage>
</organism>
<dbReference type="EMBL" id="JAZDWU010000005">
    <property type="protein sequence ID" value="KAL0002740.1"/>
    <property type="molecule type" value="Genomic_DNA"/>
</dbReference>
<protein>
    <submittedName>
        <fullName evidence="2">Uncharacterized protein</fullName>
    </submittedName>
</protein>